<dbReference type="Proteomes" id="UP000015453">
    <property type="component" value="Unassembled WGS sequence"/>
</dbReference>
<keyword evidence="2" id="KW-1185">Reference proteome</keyword>
<proteinExistence type="predicted"/>
<evidence type="ECO:0008006" key="3">
    <source>
        <dbReference type="Google" id="ProtNLM"/>
    </source>
</evidence>
<reference evidence="1 2" key="1">
    <citation type="journal article" date="2013" name="BMC Genomics">
        <title>The miniature genome of a carnivorous plant Genlisea aurea contains a low number of genes and short non-coding sequences.</title>
        <authorList>
            <person name="Leushkin E.V."/>
            <person name="Sutormin R.A."/>
            <person name="Nabieva E.R."/>
            <person name="Penin A.A."/>
            <person name="Kondrashov A.S."/>
            <person name="Logacheva M.D."/>
        </authorList>
    </citation>
    <scope>NUCLEOTIDE SEQUENCE [LARGE SCALE GENOMIC DNA]</scope>
</reference>
<evidence type="ECO:0000313" key="2">
    <source>
        <dbReference type="Proteomes" id="UP000015453"/>
    </source>
</evidence>
<sequence length="120" mass="13044">MTTSHLSDFPTPVELEVAETLILLRSYTRLENQLPSSSTAAAEVRVYNRKRNTSRNRINSDNAAHTCGTCGMAFPTDQALGGHMTSRQTEPAVDVGWIGTGTAAAKRRSMIRLLGFCIAC</sequence>
<accession>S8E881</accession>
<dbReference type="AlphaFoldDB" id="S8E881"/>
<protein>
    <recommendedName>
        <fullName evidence="3">C2H2-type domain-containing protein</fullName>
    </recommendedName>
</protein>
<evidence type="ECO:0000313" key="1">
    <source>
        <dbReference type="EMBL" id="EPS68667.1"/>
    </source>
</evidence>
<gene>
    <name evidence="1" type="ORF">M569_06102</name>
</gene>
<organism evidence="1 2">
    <name type="scientific">Genlisea aurea</name>
    <dbReference type="NCBI Taxonomy" id="192259"/>
    <lineage>
        <taxon>Eukaryota</taxon>
        <taxon>Viridiplantae</taxon>
        <taxon>Streptophyta</taxon>
        <taxon>Embryophyta</taxon>
        <taxon>Tracheophyta</taxon>
        <taxon>Spermatophyta</taxon>
        <taxon>Magnoliopsida</taxon>
        <taxon>eudicotyledons</taxon>
        <taxon>Gunneridae</taxon>
        <taxon>Pentapetalae</taxon>
        <taxon>asterids</taxon>
        <taxon>lamiids</taxon>
        <taxon>Lamiales</taxon>
        <taxon>Lentibulariaceae</taxon>
        <taxon>Genlisea</taxon>
    </lineage>
</organism>
<name>S8E881_9LAMI</name>
<dbReference type="EMBL" id="AUSU01002500">
    <property type="protein sequence ID" value="EPS68667.1"/>
    <property type="molecule type" value="Genomic_DNA"/>
</dbReference>
<comment type="caution">
    <text evidence="1">The sequence shown here is derived from an EMBL/GenBank/DDBJ whole genome shotgun (WGS) entry which is preliminary data.</text>
</comment>